<feature type="compositionally biased region" description="Basic and acidic residues" evidence="1">
    <location>
        <begin position="175"/>
        <end position="190"/>
    </location>
</feature>
<dbReference type="OrthoDB" id="206452at2759"/>
<dbReference type="SUPFAM" id="SSF143990">
    <property type="entry name" value="YbiA-like"/>
    <property type="match status" value="1"/>
</dbReference>
<proteinExistence type="predicted"/>
<dbReference type="Gene3D" id="1.10.357.40">
    <property type="entry name" value="YbiA-like"/>
    <property type="match status" value="1"/>
</dbReference>
<organism evidence="3 4">
    <name type="scientific">Sclerotinia sclerotiorum (strain ATCC 18683 / 1980 / Ss-1)</name>
    <name type="common">White mold</name>
    <name type="synonym">Whetzelinia sclerotiorum</name>
    <dbReference type="NCBI Taxonomy" id="665079"/>
    <lineage>
        <taxon>Eukaryota</taxon>
        <taxon>Fungi</taxon>
        <taxon>Dikarya</taxon>
        <taxon>Ascomycota</taxon>
        <taxon>Pezizomycotina</taxon>
        <taxon>Leotiomycetes</taxon>
        <taxon>Helotiales</taxon>
        <taxon>Sclerotiniaceae</taxon>
        <taxon>Sclerotinia</taxon>
    </lineage>
</organism>
<sequence>MSNNGPIFFWQPDDHDYPWLSQHHICEFIDETGQKFTSTEQYMMYHKALHFNDIPTSQEILTTTNPSKIKSLGRQVKSFDSKKWDKVKFQIVTQGNVLKFSRGGKELREKLEKTGDRELVEASSYDRIWGIGVEGGVEECQRQERDGVLEGKRKEWGKNLLGLAIVEARRLIRESEKGKEKEEEKEREEERENEEEE</sequence>
<dbReference type="RefSeq" id="XP_001587055.1">
    <property type="nucleotide sequence ID" value="XM_001587005.1"/>
</dbReference>
<dbReference type="KEGG" id="ssl:SS1G_12084"/>
<dbReference type="Proteomes" id="UP000177798">
    <property type="component" value="Chromosome 5"/>
</dbReference>
<dbReference type="NCBIfam" id="TIGR02464">
    <property type="entry name" value="ribofla_fusion"/>
    <property type="match status" value="1"/>
</dbReference>
<dbReference type="EMBL" id="CP017818">
    <property type="protein sequence ID" value="APA09299.1"/>
    <property type="molecule type" value="Genomic_DNA"/>
</dbReference>
<dbReference type="VEuPathDB" id="FungiDB:sscle_05g040690"/>
<evidence type="ECO:0000313" key="4">
    <source>
        <dbReference type="Proteomes" id="UP000177798"/>
    </source>
</evidence>
<name>A0A1D9Q362_SCLS1</name>
<feature type="region of interest" description="Disordered" evidence="1">
    <location>
        <begin position="175"/>
        <end position="197"/>
    </location>
</feature>
<reference evidence="4" key="1">
    <citation type="journal article" date="2017" name="Genome Biol. Evol.">
        <title>The complete genome sequence of the phytopathogenic fungus Sclerotinia sclerotiorum reveals insights into the genome architecture of broad host range pathogens.</title>
        <authorList>
            <person name="Derbyshire M."/>
            <person name="Denton-Giles M."/>
            <person name="Hegedus D."/>
            <person name="Seifbarghy S."/>
            <person name="Rollins J."/>
            <person name="van Kan J."/>
            <person name="Seidl M.F."/>
            <person name="Faino L."/>
            <person name="Mbengue M."/>
            <person name="Navaud O."/>
            <person name="Raffaele S."/>
            <person name="Hammond-Kosack K."/>
            <person name="Heard S."/>
            <person name="Oliver R."/>
        </authorList>
    </citation>
    <scope>NUCLEOTIDE SEQUENCE [LARGE SCALE GENOMIC DNA]</scope>
    <source>
        <strain evidence="4">ATCC 18683 / 1980 / Ss-1</strain>
    </source>
</reference>
<dbReference type="AlphaFoldDB" id="A0A1D9Q362"/>
<dbReference type="InterPro" id="IPR037238">
    <property type="entry name" value="YbiA-like_sf"/>
</dbReference>
<feature type="domain" description="NADAR" evidence="2">
    <location>
        <begin position="8"/>
        <end position="173"/>
    </location>
</feature>
<dbReference type="InterPro" id="IPR012816">
    <property type="entry name" value="NADAR"/>
</dbReference>
<dbReference type="Pfam" id="PF08719">
    <property type="entry name" value="NADAR"/>
    <property type="match status" value="1"/>
</dbReference>
<evidence type="ECO:0000256" key="1">
    <source>
        <dbReference type="SAM" id="MobiDB-lite"/>
    </source>
</evidence>
<dbReference type="OMA" id="AEHWMMF"/>
<protein>
    <recommendedName>
        <fullName evidence="2">NADAR domain-containing protein</fullName>
    </recommendedName>
</protein>
<evidence type="ECO:0000259" key="2">
    <source>
        <dbReference type="Pfam" id="PF08719"/>
    </source>
</evidence>
<dbReference type="CDD" id="cd15457">
    <property type="entry name" value="NADAR"/>
    <property type="match status" value="1"/>
</dbReference>
<evidence type="ECO:0000313" key="3">
    <source>
        <dbReference type="EMBL" id="APA09299.1"/>
    </source>
</evidence>
<accession>A0A1D9Q362</accession>
<gene>
    <name evidence="3" type="ORF">sscle_05g040690</name>
</gene>